<dbReference type="Gene3D" id="3.20.20.70">
    <property type="entry name" value="Aldolase class I"/>
    <property type="match status" value="1"/>
</dbReference>
<sequence length="518" mass="57947">MRSATVLRKAGERALSNRWSAIHNALPLSHFLTDNYGRKHNYLRISITERCNLRCLYCMPEEGVPLQPDSHILSRDEIKQLASIFVSQGVDKIRLTGGEPTVRRDIVEIVQDLKSLGVKELGITSNGIALHRKLPLLVESGITALNLSLDTLQDGKFMTITRRNGLNQVLKSLERALELGIKVKLNCVVIRGVNEDEILAFVKLAQWWPIEVRFIEYMPFDGNKWELNKVISYKEMKELILQKHPLMVHRDHKSGETAKVFKSPDWVGSVGFITSMTDDFCSDCNRLRLTSDGNLKVCLFGNEEVSLRDMIRSNVPKDEILEVIGEAVKSKKEKHAGLDELKTMKNRPMTLIGGHKLTHLNEKGEARMIDITEKQVTSRMAIAEGFIRFSNDLSIAQIEDNSNKKGDVISLTRISGLSGVKRTSELVILCHPLPVTKASISIDVLQDINSIRVECQVKCDGKTGVEMEALTGVTVALLNVYDMCKAVDKQMVIEGIEVVAKRGGKSDYGSALIEKSKM</sequence>
<dbReference type="PANTHER" id="PTHR22960:SF0">
    <property type="entry name" value="MOLYBDENUM COFACTOR BIOSYNTHESIS PROTEIN 1"/>
    <property type="match status" value="1"/>
</dbReference>
<evidence type="ECO:0000256" key="11">
    <source>
        <dbReference type="ARBA" id="ARBA00023014"/>
    </source>
</evidence>
<dbReference type="SUPFAM" id="SSF102114">
    <property type="entry name" value="Radical SAM enzymes"/>
    <property type="match status" value="1"/>
</dbReference>
<dbReference type="GeneID" id="30991356"/>
<dbReference type="InterPro" id="IPR040064">
    <property type="entry name" value="MoaA-like"/>
</dbReference>
<keyword evidence="12" id="KW-0342">GTP-binding</keyword>
<dbReference type="NCBIfam" id="TIGR02666">
    <property type="entry name" value="moaA"/>
    <property type="match status" value="1"/>
</dbReference>
<dbReference type="OMA" id="QTVHMTS"/>
<dbReference type="InterPro" id="IPR013483">
    <property type="entry name" value="MoaA"/>
</dbReference>
<evidence type="ECO:0000256" key="8">
    <source>
        <dbReference type="ARBA" id="ARBA00022723"/>
    </source>
</evidence>
<dbReference type="SFLD" id="SFLDG01067">
    <property type="entry name" value="SPASM/twitch_domain_containing"/>
    <property type="match status" value="1"/>
</dbReference>
<evidence type="ECO:0000256" key="13">
    <source>
        <dbReference type="ARBA" id="ARBA00023150"/>
    </source>
</evidence>
<dbReference type="SMART" id="SM00729">
    <property type="entry name" value="Elp3"/>
    <property type="match status" value="1"/>
</dbReference>
<keyword evidence="10" id="KW-0408">Iron</keyword>
<dbReference type="UniPathway" id="UPA00344"/>
<dbReference type="InterPro" id="IPR010505">
    <property type="entry name" value="MoaA_twitch"/>
</dbReference>
<keyword evidence="6" id="KW-0004">4Fe-4S</keyword>
<evidence type="ECO:0000256" key="2">
    <source>
        <dbReference type="ARBA" id="ARBA00001966"/>
    </source>
</evidence>
<keyword evidence="14" id="KW-0456">Lyase</keyword>
<dbReference type="InterPro" id="IPR000385">
    <property type="entry name" value="MoaA_NifB_PqqE_Fe-S-bd_CS"/>
</dbReference>
<dbReference type="PANTHER" id="PTHR22960">
    <property type="entry name" value="MOLYBDOPTERIN COFACTOR SYNTHESIS PROTEIN A"/>
    <property type="match status" value="1"/>
</dbReference>
<comment type="cofactor">
    <cofactor evidence="2">
        <name>[4Fe-4S] cluster</name>
        <dbReference type="ChEBI" id="CHEBI:49883"/>
    </cofactor>
</comment>
<dbReference type="Gene3D" id="3.30.70.640">
    <property type="entry name" value="Molybdopterin cofactor biosynthesis C (MoaC) domain"/>
    <property type="match status" value="1"/>
</dbReference>
<dbReference type="SFLD" id="SFLDG01383">
    <property type="entry name" value="cyclic_pyranopterin_phosphate"/>
    <property type="match status" value="1"/>
</dbReference>
<dbReference type="InterPro" id="IPR002820">
    <property type="entry name" value="Mopterin_CF_biosynth-C_dom"/>
</dbReference>
<evidence type="ECO:0000256" key="10">
    <source>
        <dbReference type="ARBA" id="ARBA00023004"/>
    </source>
</evidence>
<name>A0A1E4RUJ1_CYBJN</name>
<dbReference type="PROSITE" id="PS01305">
    <property type="entry name" value="MOAA_NIFB_PQQE"/>
    <property type="match status" value="1"/>
</dbReference>
<evidence type="ECO:0000256" key="5">
    <source>
        <dbReference type="ARBA" id="ARBA00009862"/>
    </source>
</evidence>
<reference evidence="17 18" key="1">
    <citation type="journal article" date="2016" name="Proc. Natl. Acad. Sci. U.S.A.">
        <title>Comparative genomics of biotechnologically important yeasts.</title>
        <authorList>
            <person name="Riley R."/>
            <person name="Haridas S."/>
            <person name="Wolfe K.H."/>
            <person name="Lopes M.R."/>
            <person name="Hittinger C.T."/>
            <person name="Goeker M."/>
            <person name="Salamov A.A."/>
            <person name="Wisecaver J.H."/>
            <person name="Long T.M."/>
            <person name="Calvey C.H."/>
            <person name="Aerts A.L."/>
            <person name="Barry K.W."/>
            <person name="Choi C."/>
            <person name="Clum A."/>
            <person name="Coughlan A.Y."/>
            <person name="Deshpande S."/>
            <person name="Douglass A.P."/>
            <person name="Hanson S.J."/>
            <person name="Klenk H.-P."/>
            <person name="LaButti K.M."/>
            <person name="Lapidus A."/>
            <person name="Lindquist E.A."/>
            <person name="Lipzen A.M."/>
            <person name="Meier-Kolthoff J.P."/>
            <person name="Ohm R.A."/>
            <person name="Otillar R.P."/>
            <person name="Pangilinan J.L."/>
            <person name="Peng Y."/>
            <person name="Rokas A."/>
            <person name="Rosa C.A."/>
            <person name="Scheuner C."/>
            <person name="Sibirny A.A."/>
            <person name="Slot J.C."/>
            <person name="Stielow J.B."/>
            <person name="Sun H."/>
            <person name="Kurtzman C.P."/>
            <person name="Blackwell M."/>
            <person name="Grigoriev I.V."/>
            <person name="Jeffries T.W."/>
        </authorList>
    </citation>
    <scope>NUCLEOTIDE SEQUENCE [LARGE SCALE GENOMIC DNA]</scope>
    <source>
        <strain evidence="18">ATCC 18201 / CBS 1600 / BCRC 20928 / JCM 3617 / NBRC 0987 / NRRL Y-1542</strain>
    </source>
</reference>
<dbReference type="CDD" id="cd21117">
    <property type="entry name" value="Twitch_MoaA"/>
    <property type="match status" value="1"/>
</dbReference>
<dbReference type="InterPro" id="IPR006638">
    <property type="entry name" value="Elp3/MiaA/NifB-like_rSAM"/>
</dbReference>
<evidence type="ECO:0000256" key="1">
    <source>
        <dbReference type="ARBA" id="ARBA00001637"/>
    </source>
</evidence>
<comment type="catalytic activity">
    <reaction evidence="15">
        <text>GTP + AH2 + S-adenosyl-L-methionine = (8S)-3',8-cyclo-7,8-dihydroguanosine 5'-triphosphate + 5'-deoxyadenosine + L-methionine + A + H(+)</text>
        <dbReference type="Rhea" id="RHEA:49576"/>
        <dbReference type="ChEBI" id="CHEBI:13193"/>
        <dbReference type="ChEBI" id="CHEBI:15378"/>
        <dbReference type="ChEBI" id="CHEBI:17319"/>
        <dbReference type="ChEBI" id="CHEBI:17499"/>
        <dbReference type="ChEBI" id="CHEBI:37565"/>
        <dbReference type="ChEBI" id="CHEBI:57844"/>
        <dbReference type="ChEBI" id="CHEBI:59789"/>
        <dbReference type="ChEBI" id="CHEBI:131766"/>
        <dbReference type="EC" id="4.1.99.22"/>
    </reaction>
</comment>
<dbReference type="CDD" id="cd01335">
    <property type="entry name" value="Radical_SAM"/>
    <property type="match status" value="1"/>
</dbReference>
<evidence type="ECO:0000256" key="4">
    <source>
        <dbReference type="ARBA" id="ARBA00008484"/>
    </source>
</evidence>
<dbReference type="OrthoDB" id="429626at2759"/>
<dbReference type="InterPro" id="IPR023045">
    <property type="entry name" value="MoaC"/>
</dbReference>
<dbReference type="SFLD" id="SFLDG01386">
    <property type="entry name" value="main_SPASM_domain-containing"/>
    <property type="match status" value="1"/>
</dbReference>
<dbReference type="EMBL" id="KV453948">
    <property type="protein sequence ID" value="ODV70898.1"/>
    <property type="molecule type" value="Genomic_DNA"/>
</dbReference>
<comment type="catalytic activity">
    <reaction evidence="1">
        <text>(8S)-3',8-cyclo-7,8-dihydroguanosine 5'-triphosphate = cyclic pyranopterin phosphate + diphosphate</text>
        <dbReference type="Rhea" id="RHEA:49580"/>
        <dbReference type="ChEBI" id="CHEBI:33019"/>
        <dbReference type="ChEBI" id="CHEBI:59648"/>
        <dbReference type="ChEBI" id="CHEBI:131766"/>
        <dbReference type="EC" id="4.6.1.17"/>
    </reaction>
</comment>
<keyword evidence="18" id="KW-1185">Reference proteome</keyword>
<evidence type="ECO:0000256" key="6">
    <source>
        <dbReference type="ARBA" id="ARBA00022485"/>
    </source>
</evidence>
<comment type="similarity">
    <text evidence="5">In the N-terminal section; belongs to the radical SAM superfamily. MoaA family.</text>
</comment>
<keyword evidence="11" id="KW-0411">Iron-sulfur</keyword>
<dbReference type="InterPro" id="IPR007197">
    <property type="entry name" value="rSAM"/>
</dbReference>
<dbReference type="GO" id="GO:0051539">
    <property type="term" value="F:4 iron, 4 sulfur cluster binding"/>
    <property type="evidence" value="ECO:0007669"/>
    <property type="project" value="UniProtKB-KW"/>
</dbReference>
<evidence type="ECO:0000313" key="18">
    <source>
        <dbReference type="Proteomes" id="UP000094389"/>
    </source>
</evidence>
<dbReference type="InterPro" id="IPR036522">
    <property type="entry name" value="MoaC_sf"/>
</dbReference>
<proteinExistence type="inferred from homology"/>
<keyword evidence="8" id="KW-0479">Metal-binding</keyword>
<dbReference type="GO" id="GO:0061799">
    <property type="term" value="F:cyclic pyranopterin monophosphate synthase activity"/>
    <property type="evidence" value="ECO:0007669"/>
    <property type="project" value="UniProtKB-EC"/>
</dbReference>
<dbReference type="PROSITE" id="PS51918">
    <property type="entry name" value="RADICAL_SAM"/>
    <property type="match status" value="1"/>
</dbReference>
<keyword evidence="9" id="KW-0547">Nucleotide-binding</keyword>
<evidence type="ECO:0000256" key="3">
    <source>
        <dbReference type="ARBA" id="ARBA00005046"/>
    </source>
</evidence>
<evidence type="ECO:0000256" key="14">
    <source>
        <dbReference type="ARBA" id="ARBA00023239"/>
    </source>
</evidence>
<dbReference type="GO" id="GO:0046872">
    <property type="term" value="F:metal ion binding"/>
    <property type="evidence" value="ECO:0007669"/>
    <property type="project" value="UniProtKB-KW"/>
</dbReference>
<dbReference type="GO" id="GO:0005525">
    <property type="term" value="F:GTP binding"/>
    <property type="evidence" value="ECO:0007669"/>
    <property type="project" value="UniProtKB-KW"/>
</dbReference>
<accession>A0A1E4RUJ1</accession>
<dbReference type="Proteomes" id="UP000094389">
    <property type="component" value="Unassembled WGS sequence"/>
</dbReference>
<comment type="similarity">
    <text evidence="4">In the C-terminal section; belongs to the MoaC family.</text>
</comment>
<feature type="domain" description="Radical SAM core" evidence="16">
    <location>
        <begin position="35"/>
        <end position="250"/>
    </location>
</feature>
<dbReference type="Pfam" id="PF01967">
    <property type="entry name" value="MoaC"/>
    <property type="match status" value="1"/>
</dbReference>
<evidence type="ECO:0000256" key="12">
    <source>
        <dbReference type="ARBA" id="ARBA00023134"/>
    </source>
</evidence>
<evidence type="ECO:0000259" key="16">
    <source>
        <dbReference type="PROSITE" id="PS51918"/>
    </source>
</evidence>
<gene>
    <name evidence="17" type="ORF">CYBJADRAFT_178841</name>
</gene>
<dbReference type="GO" id="GO:0006777">
    <property type="term" value="P:Mo-molybdopterin cofactor biosynthetic process"/>
    <property type="evidence" value="ECO:0007669"/>
    <property type="project" value="UniProtKB-KW"/>
</dbReference>
<dbReference type="SFLD" id="SFLDS00029">
    <property type="entry name" value="Radical_SAM"/>
    <property type="match status" value="1"/>
</dbReference>
<dbReference type="InterPro" id="IPR047594">
    <property type="entry name" value="MoaC_bact/euk"/>
</dbReference>
<dbReference type="NCBIfam" id="NF006870">
    <property type="entry name" value="PRK09364.1"/>
    <property type="match status" value="1"/>
</dbReference>
<dbReference type="CDD" id="cd01420">
    <property type="entry name" value="MoaC_PE"/>
    <property type="match status" value="1"/>
</dbReference>
<dbReference type="GO" id="GO:0061798">
    <property type="term" value="F:GTP 3',8'-cyclase activity"/>
    <property type="evidence" value="ECO:0007669"/>
    <property type="project" value="UniProtKB-EC"/>
</dbReference>
<dbReference type="STRING" id="983966.A0A1E4RUJ1"/>
<dbReference type="Pfam" id="PF06463">
    <property type="entry name" value="Mob_synth_C"/>
    <property type="match status" value="1"/>
</dbReference>
<dbReference type="NCBIfam" id="TIGR00581">
    <property type="entry name" value="moaC"/>
    <property type="match status" value="1"/>
</dbReference>
<keyword evidence="13" id="KW-0501">Molybdenum cofactor biosynthesis</keyword>
<dbReference type="RefSeq" id="XP_020067937.1">
    <property type="nucleotide sequence ID" value="XM_020216960.1"/>
</dbReference>
<comment type="pathway">
    <text evidence="3">Cofactor biosynthesis; molybdopterin biosynthesis.</text>
</comment>
<dbReference type="AlphaFoldDB" id="A0A1E4RUJ1"/>
<dbReference type="InterPro" id="IPR058240">
    <property type="entry name" value="rSAM_sf"/>
</dbReference>
<evidence type="ECO:0000256" key="9">
    <source>
        <dbReference type="ARBA" id="ARBA00022741"/>
    </source>
</evidence>
<keyword evidence="7" id="KW-0949">S-adenosyl-L-methionine</keyword>
<evidence type="ECO:0000256" key="7">
    <source>
        <dbReference type="ARBA" id="ARBA00022691"/>
    </source>
</evidence>
<protein>
    <submittedName>
        <fullName evidence="17">Molybdenum cofactor biosynthesis prote</fullName>
    </submittedName>
</protein>
<dbReference type="HAMAP" id="MF_01225_B">
    <property type="entry name" value="MoaA_B"/>
    <property type="match status" value="1"/>
</dbReference>
<dbReference type="InterPro" id="IPR013785">
    <property type="entry name" value="Aldolase_TIM"/>
</dbReference>
<evidence type="ECO:0000313" key="17">
    <source>
        <dbReference type="EMBL" id="ODV70898.1"/>
    </source>
</evidence>
<dbReference type="InterPro" id="IPR050105">
    <property type="entry name" value="MoCo_biosynth_MoaA/MoaC"/>
</dbReference>
<dbReference type="SUPFAM" id="SSF55040">
    <property type="entry name" value="Molybdenum cofactor biosynthesis protein C, MoaC"/>
    <property type="match status" value="1"/>
</dbReference>
<dbReference type="Pfam" id="PF04055">
    <property type="entry name" value="Radical_SAM"/>
    <property type="match status" value="1"/>
</dbReference>
<organism evidence="17 18">
    <name type="scientific">Cyberlindnera jadinii (strain ATCC 18201 / CBS 1600 / BCRC 20928 / JCM 3617 / NBRC 0987 / NRRL Y-1542)</name>
    <name type="common">Torula yeast</name>
    <name type="synonym">Candida utilis</name>
    <dbReference type="NCBI Taxonomy" id="983966"/>
    <lineage>
        <taxon>Eukaryota</taxon>
        <taxon>Fungi</taxon>
        <taxon>Dikarya</taxon>
        <taxon>Ascomycota</taxon>
        <taxon>Saccharomycotina</taxon>
        <taxon>Saccharomycetes</taxon>
        <taxon>Phaffomycetales</taxon>
        <taxon>Phaffomycetaceae</taxon>
        <taxon>Cyberlindnera</taxon>
    </lineage>
</organism>
<evidence type="ECO:0000256" key="15">
    <source>
        <dbReference type="ARBA" id="ARBA00048697"/>
    </source>
</evidence>